<proteinExistence type="predicted"/>
<name>A0A5N7KIT2_9PSED</name>
<feature type="transmembrane region" description="Helical" evidence="1">
    <location>
        <begin position="113"/>
        <end position="130"/>
    </location>
</feature>
<keyword evidence="3" id="KW-1185">Reference proteome</keyword>
<feature type="transmembrane region" description="Helical" evidence="1">
    <location>
        <begin position="61"/>
        <end position="84"/>
    </location>
</feature>
<keyword evidence="1" id="KW-0472">Membrane</keyword>
<accession>A0A5N7KIT2</accession>
<reference evidence="2 3" key="1">
    <citation type="journal article" date="2020" name="Int. J. Syst. Evol. Microbiol.">
        <title>Pseudomonas kitaguniensis sp. nov., a pathogen causing bacterial rot of Welsh onion in Japan.</title>
        <authorList>
            <person name="Sawada H."/>
            <person name="Fujikawa T."/>
            <person name="Nishiwaki Y."/>
            <person name="Horita H."/>
        </authorList>
    </citation>
    <scope>NUCLEOTIDE SEQUENCE [LARGE SCALE GENOMIC DNA]</scope>
    <source>
        <strain evidence="2 3">MAFF 212408</strain>
    </source>
</reference>
<comment type="caution">
    <text evidence="2">The sequence shown here is derived from an EMBL/GenBank/DDBJ whole genome shotgun (WGS) entry which is preliminary data.</text>
</comment>
<gene>
    <name evidence="2" type="ORF">F0169_08490</name>
</gene>
<dbReference type="RefSeq" id="WP_152746232.1">
    <property type="nucleotide sequence ID" value="NZ_VUAZ01000042.1"/>
</dbReference>
<keyword evidence="1" id="KW-0812">Transmembrane</keyword>
<dbReference type="Proteomes" id="UP000326112">
    <property type="component" value="Unassembled WGS sequence"/>
</dbReference>
<reference evidence="2 3" key="2">
    <citation type="journal article" date="2023" name="Plant Pathol.">
        <title>Dismantling and reorganizing Pseudomonas marginalis sensu#lato.</title>
        <authorList>
            <person name="Sawada H."/>
            <person name="Fujikawa T."/>
            <person name="Satou M."/>
        </authorList>
    </citation>
    <scope>NUCLEOTIDE SEQUENCE [LARGE SCALE GENOMIC DNA]</scope>
    <source>
        <strain evidence="2 3">MAFF 212408</strain>
    </source>
</reference>
<evidence type="ECO:0000313" key="2">
    <source>
        <dbReference type="EMBL" id="MPR02116.1"/>
    </source>
</evidence>
<keyword evidence="1" id="KW-1133">Transmembrane helix</keyword>
<feature type="transmembrane region" description="Helical" evidence="1">
    <location>
        <begin position="37"/>
        <end position="55"/>
    </location>
</feature>
<evidence type="ECO:0000256" key="1">
    <source>
        <dbReference type="SAM" id="Phobius"/>
    </source>
</evidence>
<evidence type="ECO:0000313" key="3">
    <source>
        <dbReference type="Proteomes" id="UP000326112"/>
    </source>
</evidence>
<feature type="transmembrane region" description="Helical" evidence="1">
    <location>
        <begin position="136"/>
        <end position="154"/>
    </location>
</feature>
<sequence>MTEKIDSKCIPLEEISLLGWELTTIAAPRREIIKSQIYLLLCATIACAYMTWIMWARLPSAIYELITLYCVGYGLVIYLSVFALRQKTHYHYRITSRSGEIKYRLHFSDSSRYFFKVIAVSVILLFIAVAFFTKSFLFLIGPVAIALGSAKIILNWKIEEKFLKGSPWEEYNFVTIDNERLMVIAHRTNQTVGFEARFSNIELLNRYLSIIEPLLSTSVIYTKKSWPY</sequence>
<protein>
    <submittedName>
        <fullName evidence="2">Permease</fullName>
    </submittedName>
</protein>
<organism evidence="2 3">
    <name type="scientific">Pseudomonas kitaguniensis</name>
    <dbReference type="NCBI Taxonomy" id="2607908"/>
    <lineage>
        <taxon>Bacteria</taxon>
        <taxon>Pseudomonadati</taxon>
        <taxon>Pseudomonadota</taxon>
        <taxon>Gammaproteobacteria</taxon>
        <taxon>Pseudomonadales</taxon>
        <taxon>Pseudomonadaceae</taxon>
        <taxon>Pseudomonas</taxon>
    </lineage>
</organism>
<dbReference type="EMBL" id="VUAZ01000042">
    <property type="protein sequence ID" value="MPR02116.1"/>
    <property type="molecule type" value="Genomic_DNA"/>
</dbReference>